<protein>
    <submittedName>
        <fullName evidence="2">Uncharacterized protein</fullName>
    </submittedName>
</protein>
<comment type="caution">
    <text evidence="2">The sequence shown here is derived from an EMBL/GenBank/DDBJ whole genome shotgun (WGS) entry which is preliminary data.</text>
</comment>
<dbReference type="AlphaFoldDB" id="A0A8T2LEA2"/>
<feature type="region of interest" description="Disordered" evidence="1">
    <location>
        <begin position="1"/>
        <end position="38"/>
    </location>
</feature>
<organism evidence="2 3">
    <name type="scientific">Astyanax mexicanus</name>
    <name type="common">Blind cave fish</name>
    <name type="synonym">Astyanax fasciatus mexicanus</name>
    <dbReference type="NCBI Taxonomy" id="7994"/>
    <lineage>
        <taxon>Eukaryota</taxon>
        <taxon>Metazoa</taxon>
        <taxon>Chordata</taxon>
        <taxon>Craniata</taxon>
        <taxon>Vertebrata</taxon>
        <taxon>Euteleostomi</taxon>
        <taxon>Actinopterygii</taxon>
        <taxon>Neopterygii</taxon>
        <taxon>Teleostei</taxon>
        <taxon>Ostariophysi</taxon>
        <taxon>Characiformes</taxon>
        <taxon>Characoidei</taxon>
        <taxon>Acestrorhamphidae</taxon>
        <taxon>Acestrorhamphinae</taxon>
        <taxon>Astyanax</taxon>
    </lineage>
</organism>
<sequence length="168" mass="19643">MRLRNVRRKLEDGQRRYRSHKRRSEDGLTSDKEEEDGSGTTEWINLMKRFRPSTDNISSIKLQCRKPCRSWIAKHSPSLSEIVEEYPHFLDMPTLLDTEFGKMNEGGKDLFLRRWEATIIPKLKAIAIMETGDLASLKDMEHQNEDEKCYTMFVVLTHLLPPVAMSRC</sequence>
<accession>A0A8T2LEA2</accession>
<evidence type="ECO:0000313" key="3">
    <source>
        <dbReference type="Proteomes" id="UP000752171"/>
    </source>
</evidence>
<reference evidence="2 3" key="1">
    <citation type="submission" date="2021-07" db="EMBL/GenBank/DDBJ databases">
        <authorList>
            <person name="Imarazene B."/>
            <person name="Zahm M."/>
            <person name="Klopp C."/>
            <person name="Cabau C."/>
            <person name="Beille S."/>
            <person name="Jouanno E."/>
            <person name="Castinel A."/>
            <person name="Lluch J."/>
            <person name="Gil L."/>
            <person name="Kuchtly C."/>
            <person name="Lopez Roques C."/>
            <person name="Donnadieu C."/>
            <person name="Parrinello H."/>
            <person name="Journot L."/>
            <person name="Du K."/>
            <person name="Schartl M."/>
            <person name="Retaux S."/>
            <person name="Guiguen Y."/>
        </authorList>
    </citation>
    <scope>NUCLEOTIDE SEQUENCE [LARGE SCALE GENOMIC DNA]</scope>
    <source>
        <strain evidence="2">Pach_M1</strain>
        <tissue evidence="2">Testis</tissue>
    </source>
</reference>
<evidence type="ECO:0000256" key="1">
    <source>
        <dbReference type="SAM" id="MobiDB-lite"/>
    </source>
</evidence>
<gene>
    <name evidence="2" type="ORF">AMEX_G18038</name>
</gene>
<proteinExistence type="predicted"/>
<evidence type="ECO:0000313" key="2">
    <source>
        <dbReference type="EMBL" id="KAG9267221.1"/>
    </source>
</evidence>
<dbReference type="EMBL" id="JAICCE010000015">
    <property type="protein sequence ID" value="KAG9267221.1"/>
    <property type="molecule type" value="Genomic_DNA"/>
</dbReference>
<dbReference type="Proteomes" id="UP000752171">
    <property type="component" value="Unassembled WGS sequence"/>
</dbReference>
<name>A0A8T2LEA2_ASTMX</name>